<name>A0ABD6Z0T8_ENTCA</name>
<feature type="region of interest" description="Disordered" evidence="1">
    <location>
        <begin position="178"/>
        <end position="205"/>
    </location>
</feature>
<sequence length="205" mass="23038">MTQQFQQDRELGWDDTIVQDSEGGIVLAPGDYIFEVVKFERARYTPKSGDSKLPACNMAKLELKIDSPQGTATVFNNLYLHTSTEGLLSAFFASIGQKKKDAPLQMNWNLVTGAKGAVKIKNRTYKDNTYNDVDRFYPSDASYYTTKEMPAIVQQLQQPQSNYQGQPAANNYQQPAQNYTQSPVTNQPQQGFNQQPAQNYQPGAF</sequence>
<reference evidence="2 3" key="1">
    <citation type="submission" date="2019-11" db="EMBL/GenBank/DDBJ databases">
        <title>Detection and genome characteristic of a blood enterococcus casselifavus isolate from Zhengzhou,china.</title>
        <authorList>
            <person name="Wen P."/>
        </authorList>
    </citation>
    <scope>NUCLEOTIDE SEQUENCE [LARGE SCALE GENOMIC DNA]</scope>
    <source>
        <strain evidence="2 3">EC291</strain>
    </source>
</reference>
<evidence type="ECO:0008006" key="4">
    <source>
        <dbReference type="Google" id="ProtNLM"/>
    </source>
</evidence>
<evidence type="ECO:0000256" key="1">
    <source>
        <dbReference type="SAM" id="MobiDB-lite"/>
    </source>
</evidence>
<dbReference type="Proteomes" id="UP000422837">
    <property type="component" value="Chromosome"/>
</dbReference>
<dbReference type="EMBL" id="CP046123">
    <property type="protein sequence ID" value="QGN29986.1"/>
    <property type="molecule type" value="Genomic_DNA"/>
</dbReference>
<dbReference type="AlphaFoldDB" id="A0ABD6Z0T8"/>
<organism evidence="2 3">
    <name type="scientific">Enterococcus casseliflavus</name>
    <name type="common">Enterococcus flavescens</name>
    <dbReference type="NCBI Taxonomy" id="37734"/>
    <lineage>
        <taxon>Bacteria</taxon>
        <taxon>Bacillati</taxon>
        <taxon>Bacillota</taxon>
        <taxon>Bacilli</taxon>
        <taxon>Lactobacillales</taxon>
        <taxon>Enterococcaceae</taxon>
        <taxon>Enterococcus</taxon>
    </lineage>
</organism>
<protein>
    <recommendedName>
        <fullName evidence="4">DUF669 domain-containing protein</fullName>
    </recommendedName>
</protein>
<dbReference type="RefSeq" id="WP_010749462.1">
    <property type="nucleotide sequence ID" value="NZ_CP046123.1"/>
</dbReference>
<feature type="compositionally biased region" description="Low complexity" evidence="1">
    <location>
        <begin position="186"/>
        <end position="205"/>
    </location>
</feature>
<gene>
    <name evidence="2" type="ORF">GFU50_10895</name>
</gene>
<evidence type="ECO:0000313" key="2">
    <source>
        <dbReference type="EMBL" id="QGN29986.1"/>
    </source>
</evidence>
<proteinExistence type="predicted"/>
<accession>A0ABD6Z0T8</accession>
<evidence type="ECO:0000313" key="3">
    <source>
        <dbReference type="Proteomes" id="UP000422837"/>
    </source>
</evidence>